<keyword evidence="5" id="KW-0805">Transcription regulation</keyword>
<dbReference type="PANTHER" id="PTHR14003">
    <property type="entry name" value="TRANSCRIPTIONAL REPRESSOR PROTEIN YY"/>
    <property type="match status" value="1"/>
</dbReference>
<dbReference type="InterPro" id="IPR036236">
    <property type="entry name" value="Znf_C2H2_sf"/>
</dbReference>
<feature type="domain" description="C2H2-type" evidence="10">
    <location>
        <begin position="301"/>
        <end position="328"/>
    </location>
</feature>
<name>A0A0B7NDR5_9FUNG</name>
<dbReference type="AlphaFoldDB" id="A0A0B7NDR5"/>
<evidence type="ECO:0000256" key="1">
    <source>
        <dbReference type="ARBA" id="ARBA00022723"/>
    </source>
</evidence>
<evidence type="ECO:0000256" key="6">
    <source>
        <dbReference type="ARBA" id="ARBA00023163"/>
    </source>
</evidence>
<dbReference type="SUPFAM" id="SSF57667">
    <property type="entry name" value="beta-beta-alpha zinc fingers"/>
    <property type="match status" value="4"/>
</dbReference>
<evidence type="ECO:0000259" key="10">
    <source>
        <dbReference type="PROSITE" id="PS50157"/>
    </source>
</evidence>
<evidence type="ECO:0000256" key="8">
    <source>
        <dbReference type="PROSITE-ProRule" id="PRU00042"/>
    </source>
</evidence>
<dbReference type="GO" id="GO:0031519">
    <property type="term" value="C:PcG protein complex"/>
    <property type="evidence" value="ECO:0007669"/>
    <property type="project" value="TreeGrafter"/>
</dbReference>
<organism evidence="11 12">
    <name type="scientific">Parasitella parasitica</name>
    <dbReference type="NCBI Taxonomy" id="35722"/>
    <lineage>
        <taxon>Eukaryota</taxon>
        <taxon>Fungi</taxon>
        <taxon>Fungi incertae sedis</taxon>
        <taxon>Mucoromycota</taxon>
        <taxon>Mucoromycotina</taxon>
        <taxon>Mucoromycetes</taxon>
        <taxon>Mucorales</taxon>
        <taxon>Mucorineae</taxon>
        <taxon>Mucoraceae</taxon>
        <taxon>Parasitella</taxon>
    </lineage>
</organism>
<evidence type="ECO:0000256" key="2">
    <source>
        <dbReference type="ARBA" id="ARBA00022737"/>
    </source>
</evidence>
<dbReference type="PROSITE" id="PS00028">
    <property type="entry name" value="ZINC_FINGER_C2H2_1"/>
    <property type="match status" value="4"/>
</dbReference>
<keyword evidence="3 8" id="KW-0863">Zinc-finger</keyword>
<dbReference type="GO" id="GO:0000978">
    <property type="term" value="F:RNA polymerase II cis-regulatory region sequence-specific DNA binding"/>
    <property type="evidence" value="ECO:0007669"/>
    <property type="project" value="TreeGrafter"/>
</dbReference>
<dbReference type="FunFam" id="3.30.160.60:FF:000032">
    <property type="entry name" value="Krueppel-like factor 4"/>
    <property type="match status" value="1"/>
</dbReference>
<evidence type="ECO:0000313" key="12">
    <source>
        <dbReference type="Proteomes" id="UP000054107"/>
    </source>
</evidence>
<accession>A0A0B7NDR5</accession>
<dbReference type="EMBL" id="LN729289">
    <property type="protein sequence ID" value="CEP13104.1"/>
    <property type="molecule type" value="Genomic_DNA"/>
</dbReference>
<feature type="region of interest" description="Disordered" evidence="9">
    <location>
        <begin position="67"/>
        <end position="103"/>
    </location>
</feature>
<sequence length="387" mass="43570">MTISNNSNHNVEQQDQLPSIASIHHNHSSAVDSNATKSNHHHHSRLLYFLTDSSLLARLNNYGQFQPSQPQPFSVQASSPLLMPFSPPASTTPLRHDTGATPTKLPILPPPQPSSQPIAVAAVDDCCNECCPVVAGDAASNLASQNLTLPSIKKRKRDDEQGRAEQQPTQCRWSSCAARFDTVEDLTPHLFSSHLNKQPLKDCYWGSCGQQFRDGEASLWDHLSSQHLHNALLLHACRWLNCQERFAAFDTLTVHLSQAHVGSGKSEYKCQWVACERNGKIFTQRQKIMRHIQTHTGAKPYQCHTCKRRFSESSMLVQHMRTHTGERPFKCDQCQKEFSVSAALTIHKRVHTGEKPFACKYPDYAGPHRRTTVQMYSKTLRKGLFKT</sequence>
<evidence type="ECO:0000256" key="3">
    <source>
        <dbReference type="ARBA" id="ARBA00022771"/>
    </source>
</evidence>
<feature type="domain" description="C2H2-type" evidence="10">
    <location>
        <begin position="329"/>
        <end position="356"/>
    </location>
</feature>
<keyword evidence="1" id="KW-0479">Metal-binding</keyword>
<dbReference type="GO" id="GO:0000981">
    <property type="term" value="F:DNA-binding transcription factor activity, RNA polymerase II-specific"/>
    <property type="evidence" value="ECO:0007669"/>
    <property type="project" value="TreeGrafter"/>
</dbReference>
<keyword evidence="12" id="KW-1185">Reference proteome</keyword>
<evidence type="ECO:0000256" key="5">
    <source>
        <dbReference type="ARBA" id="ARBA00023015"/>
    </source>
</evidence>
<dbReference type="PANTHER" id="PTHR14003:SF23">
    <property type="entry name" value="ZINC FINGER PROTEIN 143"/>
    <property type="match status" value="1"/>
</dbReference>
<dbReference type="GO" id="GO:0008270">
    <property type="term" value="F:zinc ion binding"/>
    <property type="evidence" value="ECO:0007669"/>
    <property type="project" value="UniProtKB-KW"/>
</dbReference>
<evidence type="ECO:0000256" key="9">
    <source>
        <dbReference type="SAM" id="MobiDB-lite"/>
    </source>
</evidence>
<evidence type="ECO:0000313" key="11">
    <source>
        <dbReference type="EMBL" id="CEP13104.1"/>
    </source>
</evidence>
<dbReference type="GO" id="GO:0000785">
    <property type="term" value="C:chromatin"/>
    <property type="evidence" value="ECO:0007669"/>
    <property type="project" value="TreeGrafter"/>
</dbReference>
<feature type="domain" description="C2H2-type" evidence="10">
    <location>
        <begin position="235"/>
        <end position="265"/>
    </location>
</feature>
<keyword evidence="2" id="KW-0677">Repeat</keyword>
<dbReference type="OrthoDB" id="3437960at2759"/>
<gene>
    <name evidence="11" type="primary">PARPA_07153.1 scaffold 26560</name>
</gene>
<dbReference type="GO" id="GO:0005667">
    <property type="term" value="C:transcription regulator complex"/>
    <property type="evidence" value="ECO:0007669"/>
    <property type="project" value="TreeGrafter"/>
</dbReference>
<reference evidence="11 12" key="1">
    <citation type="submission" date="2014-09" db="EMBL/GenBank/DDBJ databases">
        <authorList>
            <person name="Ellenberger Sabrina"/>
        </authorList>
    </citation>
    <scope>NUCLEOTIDE SEQUENCE [LARGE SCALE GENOMIC DNA]</scope>
    <source>
        <strain evidence="11 12">CBS 412.66</strain>
    </source>
</reference>
<keyword evidence="7" id="KW-0539">Nucleus</keyword>
<dbReference type="SMART" id="SM00355">
    <property type="entry name" value="ZnF_C2H2"/>
    <property type="match status" value="5"/>
</dbReference>
<feature type="domain" description="C2H2-type" evidence="10">
    <location>
        <begin position="268"/>
        <end position="300"/>
    </location>
</feature>
<dbReference type="Gene3D" id="3.30.160.60">
    <property type="entry name" value="Classic Zinc Finger"/>
    <property type="match status" value="4"/>
</dbReference>
<dbReference type="Pfam" id="PF00096">
    <property type="entry name" value="zf-C2H2"/>
    <property type="match status" value="2"/>
</dbReference>
<dbReference type="FunFam" id="3.30.160.60:FF:000290">
    <property type="entry name" value="Zinc finger protein 697 isoform X1"/>
    <property type="match status" value="1"/>
</dbReference>
<dbReference type="InterPro" id="IPR013087">
    <property type="entry name" value="Znf_C2H2_type"/>
</dbReference>
<evidence type="ECO:0000256" key="4">
    <source>
        <dbReference type="ARBA" id="ARBA00022833"/>
    </source>
</evidence>
<dbReference type="STRING" id="35722.A0A0B7NDR5"/>
<protein>
    <recommendedName>
        <fullName evidence="10">C2H2-type domain-containing protein</fullName>
    </recommendedName>
</protein>
<feature type="compositionally biased region" description="Low complexity" evidence="9">
    <location>
        <begin position="67"/>
        <end position="80"/>
    </location>
</feature>
<feature type="domain" description="C2H2-type" evidence="10">
    <location>
        <begin position="169"/>
        <end position="199"/>
    </location>
</feature>
<evidence type="ECO:0000256" key="7">
    <source>
        <dbReference type="ARBA" id="ARBA00023242"/>
    </source>
</evidence>
<dbReference type="PROSITE" id="PS50157">
    <property type="entry name" value="ZINC_FINGER_C2H2_2"/>
    <property type="match status" value="5"/>
</dbReference>
<dbReference type="Proteomes" id="UP000054107">
    <property type="component" value="Unassembled WGS sequence"/>
</dbReference>
<proteinExistence type="predicted"/>
<keyword evidence="4" id="KW-0862">Zinc</keyword>
<keyword evidence="6" id="KW-0804">Transcription</keyword>